<dbReference type="GeneID" id="3537807"/>
<keyword evidence="1" id="KW-1133">Transmembrane helix</keyword>
<proteinExistence type="predicted"/>
<sequence>MILCVCVCGTAADFTHDGFLFFWFFLVLFFCLSASKRLSRRRKTQKPKKRKRGKWRKAMRRGCQLSFLLSSPVCPLVVSTRGIIACKGIVENRITKHYSNRTVEEAKAEREAQIAKSKHPNPRNRKEELSHLTHHCSYEYIPEFQRWANDMMAVYNDPQGYGHDMAYHYHRIWKAKSPTKRGIEDGSGAFEVCKIHPK</sequence>
<comment type="caution">
    <text evidence="2">The sequence shown here is derived from an EMBL/GenBank/DDBJ whole genome shotgun (WGS) entry which is preliminary data.</text>
</comment>
<dbReference type="RefSeq" id="XP_807556.1">
    <property type="nucleotide sequence ID" value="XM_802463.1"/>
</dbReference>
<evidence type="ECO:0000313" key="3">
    <source>
        <dbReference type="Proteomes" id="UP000002296"/>
    </source>
</evidence>
<keyword evidence="1" id="KW-0472">Membrane</keyword>
<protein>
    <submittedName>
        <fullName evidence="2">Uncharacterized protein</fullName>
    </submittedName>
</protein>
<keyword evidence="3" id="KW-1185">Reference proteome</keyword>
<dbReference type="EMBL" id="AAHK01001367">
    <property type="protein sequence ID" value="EAN85705.1"/>
    <property type="molecule type" value="Genomic_DNA"/>
</dbReference>
<dbReference type="SMR" id="Q4CZK4"/>
<dbReference type="InParanoid" id="Q4CZK4"/>
<dbReference type="AlphaFoldDB" id="Q4CZK4"/>
<evidence type="ECO:0000313" key="2">
    <source>
        <dbReference type="EMBL" id="EAN85705.1"/>
    </source>
</evidence>
<dbReference type="Proteomes" id="UP000002296">
    <property type="component" value="Unassembled WGS sequence"/>
</dbReference>
<dbReference type="eggNOG" id="ENOG502RZYT">
    <property type="taxonomic scope" value="Eukaryota"/>
</dbReference>
<gene>
    <name evidence="2" type="ORF">Tc00.1047053510299.40</name>
</gene>
<dbReference type="PaxDb" id="353153-Q4CZK4"/>
<evidence type="ECO:0000256" key="1">
    <source>
        <dbReference type="SAM" id="Phobius"/>
    </source>
</evidence>
<feature type="transmembrane region" description="Helical" evidence="1">
    <location>
        <begin position="20"/>
        <end position="38"/>
    </location>
</feature>
<organism evidence="2 3">
    <name type="scientific">Trypanosoma cruzi (strain CL Brener)</name>
    <dbReference type="NCBI Taxonomy" id="353153"/>
    <lineage>
        <taxon>Eukaryota</taxon>
        <taxon>Discoba</taxon>
        <taxon>Euglenozoa</taxon>
        <taxon>Kinetoplastea</taxon>
        <taxon>Metakinetoplastina</taxon>
        <taxon>Trypanosomatida</taxon>
        <taxon>Trypanosomatidae</taxon>
        <taxon>Trypanosoma</taxon>
        <taxon>Schizotrypanum</taxon>
    </lineage>
</organism>
<dbReference type="KEGG" id="tcr:510299.40"/>
<reference evidence="2 3" key="1">
    <citation type="journal article" date="2005" name="Science">
        <title>The genome sequence of Trypanosoma cruzi, etiologic agent of Chagas disease.</title>
        <authorList>
            <person name="El-Sayed N.M."/>
            <person name="Myler P.J."/>
            <person name="Bartholomeu D.C."/>
            <person name="Nilsson D."/>
            <person name="Aggarwal G."/>
            <person name="Tran A.N."/>
            <person name="Ghedin E."/>
            <person name="Worthey E.A."/>
            <person name="Delcher A.L."/>
            <person name="Blandin G."/>
            <person name="Westenberger S.J."/>
            <person name="Caler E."/>
            <person name="Cerqueira G.C."/>
            <person name="Branche C."/>
            <person name="Haas B."/>
            <person name="Anupama A."/>
            <person name="Arner E."/>
            <person name="Aslund L."/>
            <person name="Attipoe P."/>
            <person name="Bontempi E."/>
            <person name="Bringaud F."/>
            <person name="Burton P."/>
            <person name="Cadag E."/>
            <person name="Campbell D.A."/>
            <person name="Carrington M."/>
            <person name="Crabtree J."/>
            <person name="Darban H."/>
            <person name="da Silveira J.F."/>
            <person name="de Jong P."/>
            <person name="Edwards K."/>
            <person name="Englund P.T."/>
            <person name="Fazelina G."/>
            <person name="Feldblyum T."/>
            <person name="Ferella M."/>
            <person name="Frasch A.C."/>
            <person name="Gull K."/>
            <person name="Horn D."/>
            <person name="Hou L."/>
            <person name="Huang Y."/>
            <person name="Kindlund E."/>
            <person name="Klingbeil M."/>
            <person name="Kluge S."/>
            <person name="Koo H."/>
            <person name="Lacerda D."/>
            <person name="Levin M.J."/>
            <person name="Lorenzi H."/>
            <person name="Louie T."/>
            <person name="Machado C.R."/>
            <person name="McCulloch R."/>
            <person name="McKenna A."/>
            <person name="Mizuno Y."/>
            <person name="Mottram J.C."/>
            <person name="Nelson S."/>
            <person name="Ochaya S."/>
            <person name="Osoegawa K."/>
            <person name="Pai G."/>
            <person name="Parsons M."/>
            <person name="Pentony M."/>
            <person name="Pettersson U."/>
            <person name="Pop M."/>
            <person name="Ramirez J.L."/>
            <person name="Rinta J."/>
            <person name="Robertson L."/>
            <person name="Salzberg S.L."/>
            <person name="Sanchez D.O."/>
            <person name="Seyler A."/>
            <person name="Sharma R."/>
            <person name="Shetty J."/>
            <person name="Simpson A.J."/>
            <person name="Sisk E."/>
            <person name="Tammi M.T."/>
            <person name="Tarleton R."/>
            <person name="Teixeira S."/>
            <person name="Van Aken S."/>
            <person name="Vogt C."/>
            <person name="Ward P.N."/>
            <person name="Wickstead B."/>
            <person name="Wortman J."/>
            <person name="White O."/>
            <person name="Fraser C.M."/>
            <person name="Stuart K.D."/>
            <person name="Andersson B."/>
        </authorList>
    </citation>
    <scope>NUCLEOTIDE SEQUENCE [LARGE SCALE GENOMIC DNA]</scope>
    <source>
        <strain evidence="2 3">CL Brener</strain>
    </source>
</reference>
<name>Q4CZK4_TRYCC</name>
<accession>Q4CZK4</accession>
<keyword evidence="1" id="KW-0812">Transmembrane</keyword>